<gene>
    <name evidence="1" type="ORF">BE18_36750</name>
</gene>
<accession>A0A150SUL2</accession>
<comment type="caution">
    <text evidence="1">The sequence shown here is derived from an EMBL/GenBank/DDBJ whole genome shotgun (WGS) entry which is preliminary data.</text>
</comment>
<feature type="non-terminal residue" evidence="1">
    <location>
        <position position="1"/>
    </location>
</feature>
<dbReference type="Proteomes" id="UP000075515">
    <property type="component" value="Unassembled WGS sequence"/>
</dbReference>
<evidence type="ECO:0008006" key="3">
    <source>
        <dbReference type="Google" id="ProtNLM"/>
    </source>
</evidence>
<evidence type="ECO:0000313" key="1">
    <source>
        <dbReference type="EMBL" id="KYF96099.1"/>
    </source>
</evidence>
<protein>
    <recommendedName>
        <fullName evidence="3">Phosphoesterase</fullName>
    </recommendedName>
</protein>
<dbReference type="AlphaFoldDB" id="A0A150SUL2"/>
<dbReference type="EMBL" id="JEMC01001577">
    <property type="protein sequence ID" value="KYF96099.1"/>
    <property type="molecule type" value="Genomic_DNA"/>
</dbReference>
<name>A0A150SUL2_SORCE</name>
<reference evidence="1 2" key="1">
    <citation type="submission" date="2014-02" db="EMBL/GenBank/DDBJ databases">
        <title>The small core and large imbalanced accessory genome model reveals a collaborative survival strategy of Sorangium cellulosum strains in nature.</title>
        <authorList>
            <person name="Han K."/>
            <person name="Peng R."/>
            <person name="Blom J."/>
            <person name="Li Y.-Z."/>
        </authorList>
    </citation>
    <scope>NUCLEOTIDE SEQUENCE [LARGE SCALE GENOMIC DNA]</scope>
    <source>
        <strain evidence="1 2">So0149</strain>
    </source>
</reference>
<organism evidence="1 2">
    <name type="scientific">Sorangium cellulosum</name>
    <name type="common">Polyangium cellulosum</name>
    <dbReference type="NCBI Taxonomy" id="56"/>
    <lineage>
        <taxon>Bacteria</taxon>
        <taxon>Pseudomonadati</taxon>
        <taxon>Myxococcota</taxon>
        <taxon>Polyangia</taxon>
        <taxon>Polyangiales</taxon>
        <taxon>Polyangiaceae</taxon>
        <taxon>Sorangium</taxon>
    </lineage>
</organism>
<proteinExistence type="predicted"/>
<sequence length="61" mass="6432">ATTTGAKLVVFGHTHKEALGDGYANTGSFSFPRTAPGRPYVEIEGPPDAPRAVSRFWTAVA</sequence>
<evidence type="ECO:0000313" key="2">
    <source>
        <dbReference type="Proteomes" id="UP000075515"/>
    </source>
</evidence>